<feature type="compositionally biased region" description="Polar residues" evidence="1">
    <location>
        <begin position="424"/>
        <end position="440"/>
    </location>
</feature>
<feature type="compositionally biased region" description="Polar residues" evidence="1">
    <location>
        <begin position="64"/>
        <end position="87"/>
    </location>
</feature>
<protein>
    <submittedName>
        <fullName evidence="2">Uncharacterized protein</fullName>
    </submittedName>
</protein>
<feature type="compositionally biased region" description="Low complexity" evidence="1">
    <location>
        <begin position="41"/>
        <end position="55"/>
    </location>
</feature>
<accession>A0A6A5Z4P6</accession>
<sequence>MDIAEDRSKAGAGDAASRGDRVRSRIARSSNRQSLPSNAFSSTSTTPSTSRLPSTIDTKAGAQSRRNLQFPLSATTPRAQREQSPLSPANPLEPSRSRFPLDLSFKSSSPRPKEQEPSQYISQFGRRRPSYPDTPPSRTQAYRPSNLHYSSSRDNPETPHVDASQETGSRADGTDSIDSTGPAASVWDELDELKNRIRKIELGGKIPATSAAVVSNASGDRPRTANTSVTTASSSPQNQRKPRDTSPDKDDGTSRAPKVHPLLREALKKAKVTISPTVYRVLETTATEALELAEMTGSAGPQGTLISASSIINGATVPDRHVRRKADSICRSLTELCIALTDTKPTIQSPAIRSAAAASSRRPSVQINGESPSIRTSIETEDIEVPRSSPSRAMSRIEARRSSLMAQGINGNSREASLEPPTPSQSQIPSRLSRAGTSLLRTRRTNDDEDEDPTLRAPSRAMTDFREVRASNKTNRFSREYTSREPMPELQPSPALQHTSSLRRPTVSGIANESNLLFRDNNRRYNIDRHSSPAYEKQGPADFSSRSTQPLTQFSSNRASLGASGLGRTGSLNRRLRGNGAGE</sequence>
<gene>
    <name evidence="2" type="ORF">BDV96DRAFT_613161</name>
</gene>
<feature type="compositionally biased region" description="Polar residues" evidence="1">
    <location>
        <begin position="136"/>
        <end position="153"/>
    </location>
</feature>
<organism evidence="2 3">
    <name type="scientific">Lophiotrema nucula</name>
    <dbReference type="NCBI Taxonomy" id="690887"/>
    <lineage>
        <taxon>Eukaryota</taxon>
        <taxon>Fungi</taxon>
        <taxon>Dikarya</taxon>
        <taxon>Ascomycota</taxon>
        <taxon>Pezizomycotina</taxon>
        <taxon>Dothideomycetes</taxon>
        <taxon>Pleosporomycetidae</taxon>
        <taxon>Pleosporales</taxon>
        <taxon>Lophiotremataceae</taxon>
        <taxon>Lophiotrema</taxon>
    </lineage>
</organism>
<dbReference type="Proteomes" id="UP000799770">
    <property type="component" value="Unassembled WGS sequence"/>
</dbReference>
<feature type="region of interest" description="Disordered" evidence="1">
    <location>
        <begin position="411"/>
        <end position="508"/>
    </location>
</feature>
<proteinExistence type="predicted"/>
<feature type="compositionally biased region" description="Low complexity" evidence="1">
    <location>
        <begin position="351"/>
        <end position="364"/>
    </location>
</feature>
<evidence type="ECO:0000313" key="3">
    <source>
        <dbReference type="Proteomes" id="UP000799770"/>
    </source>
</evidence>
<name>A0A6A5Z4P6_9PLEO</name>
<dbReference type="EMBL" id="ML977325">
    <property type="protein sequence ID" value="KAF2114459.1"/>
    <property type="molecule type" value="Genomic_DNA"/>
</dbReference>
<evidence type="ECO:0000256" key="1">
    <source>
        <dbReference type="SAM" id="MobiDB-lite"/>
    </source>
</evidence>
<feature type="compositionally biased region" description="Polar residues" evidence="1">
    <location>
        <begin position="494"/>
        <end position="508"/>
    </location>
</feature>
<reference evidence="2" key="1">
    <citation type="journal article" date="2020" name="Stud. Mycol.">
        <title>101 Dothideomycetes genomes: a test case for predicting lifestyles and emergence of pathogens.</title>
        <authorList>
            <person name="Haridas S."/>
            <person name="Albert R."/>
            <person name="Binder M."/>
            <person name="Bloem J."/>
            <person name="Labutti K."/>
            <person name="Salamov A."/>
            <person name="Andreopoulos B."/>
            <person name="Baker S."/>
            <person name="Barry K."/>
            <person name="Bills G."/>
            <person name="Bluhm B."/>
            <person name="Cannon C."/>
            <person name="Castanera R."/>
            <person name="Culley D."/>
            <person name="Daum C."/>
            <person name="Ezra D."/>
            <person name="Gonzalez J."/>
            <person name="Henrissat B."/>
            <person name="Kuo A."/>
            <person name="Liang C."/>
            <person name="Lipzen A."/>
            <person name="Lutzoni F."/>
            <person name="Magnuson J."/>
            <person name="Mondo S."/>
            <person name="Nolan M."/>
            <person name="Ohm R."/>
            <person name="Pangilinan J."/>
            <person name="Park H.-J."/>
            <person name="Ramirez L."/>
            <person name="Alfaro M."/>
            <person name="Sun H."/>
            <person name="Tritt A."/>
            <person name="Yoshinaga Y."/>
            <person name="Zwiers L.-H."/>
            <person name="Turgeon B."/>
            <person name="Goodwin S."/>
            <person name="Spatafora J."/>
            <person name="Crous P."/>
            <person name="Grigoriev I."/>
        </authorList>
    </citation>
    <scope>NUCLEOTIDE SEQUENCE</scope>
    <source>
        <strain evidence="2">CBS 627.86</strain>
    </source>
</reference>
<feature type="compositionally biased region" description="Basic and acidic residues" evidence="1">
    <location>
        <begin position="477"/>
        <end position="487"/>
    </location>
</feature>
<feature type="compositionally biased region" description="Basic and acidic residues" evidence="1">
    <location>
        <begin position="241"/>
        <end position="253"/>
    </location>
</feature>
<feature type="region of interest" description="Disordered" evidence="1">
    <location>
        <begin position="1"/>
        <end position="184"/>
    </location>
</feature>
<feature type="compositionally biased region" description="Polar residues" evidence="1">
    <location>
        <begin position="544"/>
        <end position="559"/>
    </location>
</feature>
<evidence type="ECO:0000313" key="2">
    <source>
        <dbReference type="EMBL" id="KAF2114459.1"/>
    </source>
</evidence>
<dbReference type="OrthoDB" id="5369729at2759"/>
<feature type="region of interest" description="Disordered" evidence="1">
    <location>
        <begin position="213"/>
        <end position="263"/>
    </location>
</feature>
<keyword evidence="3" id="KW-1185">Reference proteome</keyword>
<feature type="compositionally biased region" description="Polar residues" evidence="1">
    <location>
        <begin position="27"/>
        <end position="40"/>
    </location>
</feature>
<feature type="region of interest" description="Disordered" evidence="1">
    <location>
        <begin position="351"/>
        <end position="394"/>
    </location>
</feature>
<feature type="region of interest" description="Disordered" evidence="1">
    <location>
        <begin position="523"/>
        <end position="583"/>
    </location>
</feature>
<feature type="compositionally biased region" description="Polar residues" evidence="1">
    <location>
        <begin position="365"/>
        <end position="377"/>
    </location>
</feature>
<dbReference type="AlphaFoldDB" id="A0A6A5Z4P6"/>
<feature type="compositionally biased region" description="Low complexity" evidence="1">
    <location>
        <begin position="224"/>
        <end position="235"/>
    </location>
</feature>